<proteinExistence type="predicted"/>
<accession>A0A2I2M9B4</accession>
<dbReference type="RefSeq" id="WP_058885365.1">
    <property type="nucleotide sequence ID" value="NZ_JAFMUG010000010.1"/>
</dbReference>
<dbReference type="InterPro" id="IPR013766">
    <property type="entry name" value="Thioredoxin_domain"/>
</dbReference>
<dbReference type="PANTHER" id="PTHR45663">
    <property type="entry name" value="GEO12009P1"/>
    <property type="match status" value="1"/>
</dbReference>
<dbReference type="SUPFAM" id="SSF52833">
    <property type="entry name" value="Thioredoxin-like"/>
    <property type="match status" value="1"/>
</dbReference>
<reference evidence="3 4" key="1">
    <citation type="submission" date="2017-11" db="EMBL/GenBank/DDBJ databases">
        <authorList>
            <person name="Duchaud E."/>
        </authorList>
    </citation>
    <scope>NUCLEOTIDE SEQUENCE [LARGE SCALE GENOMIC DNA]</scope>
    <source>
        <strain evidence="3 4">TNO010</strain>
    </source>
</reference>
<evidence type="ECO:0000313" key="3">
    <source>
        <dbReference type="EMBL" id="SOU88514.1"/>
    </source>
</evidence>
<feature type="signal peptide" evidence="1">
    <location>
        <begin position="1"/>
        <end position="18"/>
    </location>
</feature>
<dbReference type="PROSITE" id="PS51352">
    <property type="entry name" value="THIOREDOXIN_2"/>
    <property type="match status" value="1"/>
</dbReference>
<feature type="chain" id="PRO_5029726102" description="Thioredoxin domain-containing protein" evidence="1">
    <location>
        <begin position="19"/>
        <end position="279"/>
    </location>
</feature>
<dbReference type="Gene3D" id="3.40.30.10">
    <property type="entry name" value="Glutaredoxin"/>
    <property type="match status" value="1"/>
</dbReference>
<dbReference type="AlphaFoldDB" id="A0A2I2M9B4"/>
<name>A0A2I2M9B4_9FLAO</name>
<evidence type="ECO:0000313" key="4">
    <source>
        <dbReference type="Proteomes" id="UP000490060"/>
    </source>
</evidence>
<protein>
    <recommendedName>
        <fullName evidence="2">Thioredoxin domain-containing protein</fullName>
    </recommendedName>
</protein>
<dbReference type="PANTHER" id="PTHR45663:SF11">
    <property type="entry name" value="GEO12009P1"/>
    <property type="match status" value="1"/>
</dbReference>
<sequence length="279" mass="32717">MKKIILTFVLLISISQHAKATTWMTSFEDAKKLSIATNKLILIDFWATWCYPCQKMEADTWRTPEVESLLSAYIPLKIDIDVFRKISNKYSANRIPYVLIVDAYGEVVFNETGYKTKEQMLKVLKKYTINTKVFQNDFASFYKKQTPEIALSLGEKYLDASIYLKGKIKYDFLKLGGIYFKKIKKLTSKKEYKQKYSQKVNLLAGAYKLLIKGKNEKALKYLDKNFKEVEILPENKVLFDFIGFAAYNKLKDKENAKIWYEKLKTDKNYKTYLSKSRKI</sequence>
<dbReference type="GO" id="GO:0015035">
    <property type="term" value="F:protein-disulfide reductase activity"/>
    <property type="evidence" value="ECO:0007669"/>
    <property type="project" value="TreeGrafter"/>
</dbReference>
<dbReference type="InterPro" id="IPR036249">
    <property type="entry name" value="Thioredoxin-like_sf"/>
</dbReference>
<dbReference type="Pfam" id="PF13899">
    <property type="entry name" value="Thioredoxin_7"/>
    <property type="match status" value="1"/>
</dbReference>
<evidence type="ECO:0000259" key="2">
    <source>
        <dbReference type="PROSITE" id="PS51352"/>
    </source>
</evidence>
<dbReference type="EMBL" id="OENE01000014">
    <property type="protein sequence ID" value="SOU88514.1"/>
    <property type="molecule type" value="Genomic_DNA"/>
</dbReference>
<organism evidence="3 4">
    <name type="scientific">Tenacibaculum finnmarkense genomovar ulcerans</name>
    <dbReference type="NCBI Taxonomy" id="2781388"/>
    <lineage>
        <taxon>Bacteria</taxon>
        <taxon>Pseudomonadati</taxon>
        <taxon>Bacteroidota</taxon>
        <taxon>Flavobacteriia</taxon>
        <taxon>Flavobacteriales</taxon>
        <taxon>Flavobacteriaceae</taxon>
        <taxon>Tenacibaculum</taxon>
        <taxon>Tenacibaculum finnmarkense</taxon>
    </lineage>
</organism>
<dbReference type="Proteomes" id="UP000490060">
    <property type="component" value="Unassembled WGS sequence"/>
</dbReference>
<feature type="domain" description="Thioredoxin" evidence="2">
    <location>
        <begin position="1"/>
        <end position="129"/>
    </location>
</feature>
<evidence type="ECO:0000256" key="1">
    <source>
        <dbReference type="SAM" id="SignalP"/>
    </source>
</evidence>
<dbReference type="GO" id="GO:0045454">
    <property type="term" value="P:cell redox homeostasis"/>
    <property type="evidence" value="ECO:0007669"/>
    <property type="project" value="TreeGrafter"/>
</dbReference>
<dbReference type="GO" id="GO:0005829">
    <property type="term" value="C:cytosol"/>
    <property type="evidence" value="ECO:0007669"/>
    <property type="project" value="TreeGrafter"/>
</dbReference>
<keyword evidence="1" id="KW-0732">Signal</keyword>
<gene>
    <name evidence="3" type="ORF">TNO010_210007</name>
</gene>
<dbReference type="GeneID" id="86819542"/>
<dbReference type="CDD" id="cd02947">
    <property type="entry name" value="TRX_family"/>
    <property type="match status" value="1"/>
</dbReference>